<keyword evidence="2" id="KW-1185">Reference proteome</keyword>
<gene>
    <name evidence="1" type="ORF">Q5Y72_15995</name>
</gene>
<sequence>MDVQKLKDLVDGTGSEHLATVSRNMKVFCPFEAVGMARQEIRHSNFLAYILDPNRPHEFGTLLLEAFIAIFTDEVISETRLHRARIYRELYNVDLMVEIPPENGGKGLVIAVEIKIDAGERREQLRDYQLRVKTAWRNSEVKFGFLTVDGREGTTSADKTWQPICWTGLIDALDRALESDGRSAIGYQMYAAYVSMMRRHGMADKNSNTLLDDAVFTLWSKHREALDYLFENRPDPISDLMRKISKNMGEMAELLSSSLGIPVKPASSTRSYLRFSFPELEARYGDLRKGSKKWAGETASIILLEIYRNGDGISASIVVGPADGAPEFRKRLIGAMNRNDGGSRRAGASGWSHNWQTTLGEAALTEAGIPVGNWMLHFANQIAESLRSVMDRELPALLDQAIS</sequence>
<dbReference type="Pfam" id="PF14281">
    <property type="entry name" value="PDDEXK_4"/>
    <property type="match status" value="1"/>
</dbReference>
<proteinExistence type="predicted"/>
<evidence type="ECO:0000313" key="2">
    <source>
        <dbReference type="Proteomes" id="UP001224997"/>
    </source>
</evidence>
<name>A0ABT9JFV3_9RHOB</name>
<dbReference type="RefSeq" id="WP_305964430.1">
    <property type="nucleotide sequence ID" value="NZ_JAVAMQ010000019.1"/>
</dbReference>
<dbReference type="EMBL" id="JAVAMQ010000019">
    <property type="protein sequence ID" value="MDP5308585.1"/>
    <property type="molecule type" value="Genomic_DNA"/>
</dbReference>
<dbReference type="Proteomes" id="UP001224997">
    <property type="component" value="Unassembled WGS sequence"/>
</dbReference>
<comment type="caution">
    <text evidence="1">The sequence shown here is derived from an EMBL/GenBank/DDBJ whole genome shotgun (WGS) entry which is preliminary data.</text>
</comment>
<protein>
    <submittedName>
        <fullName evidence="1">PD-(D/E)XK nuclease family protein</fullName>
    </submittedName>
</protein>
<accession>A0ABT9JFV3</accession>
<reference evidence="1 2" key="1">
    <citation type="submission" date="2023-08" db="EMBL/GenBank/DDBJ databases">
        <authorList>
            <person name="Park J.-S."/>
        </authorList>
    </citation>
    <scope>NUCLEOTIDE SEQUENCE [LARGE SCALE GENOMIC DNA]</scope>
    <source>
        <strain evidence="1 2">2205BS29-5</strain>
    </source>
</reference>
<organism evidence="1 2">
    <name type="scientific">Paracoccus spongiarum</name>
    <dbReference type="NCBI Taxonomy" id="3064387"/>
    <lineage>
        <taxon>Bacteria</taxon>
        <taxon>Pseudomonadati</taxon>
        <taxon>Pseudomonadota</taxon>
        <taxon>Alphaproteobacteria</taxon>
        <taxon>Rhodobacterales</taxon>
        <taxon>Paracoccaceae</taxon>
        <taxon>Paracoccus</taxon>
    </lineage>
</organism>
<evidence type="ECO:0000313" key="1">
    <source>
        <dbReference type="EMBL" id="MDP5308585.1"/>
    </source>
</evidence>
<dbReference type="InterPro" id="IPR029470">
    <property type="entry name" value="PDDEXK_4"/>
</dbReference>